<evidence type="ECO:0000256" key="1">
    <source>
        <dbReference type="ARBA" id="ARBA00022737"/>
    </source>
</evidence>
<dbReference type="PANTHER" id="PTHR47926:SF347">
    <property type="entry name" value="PENTATRICOPEPTIDE REPEAT-CONTAINING PROTEIN"/>
    <property type="match status" value="1"/>
</dbReference>
<dbReference type="Pfam" id="PF13041">
    <property type="entry name" value="PPR_2"/>
    <property type="match status" value="3"/>
</dbReference>
<accession>A0AAP0GNW5</accession>
<dbReference type="FunFam" id="1.25.40.10:FF:000627">
    <property type="entry name" value="Pentatricopeptide repeat-containing protein"/>
    <property type="match status" value="1"/>
</dbReference>
<dbReference type="FunFam" id="1.25.40.10:FF:000305">
    <property type="entry name" value="Pentatricopeptide repeat-containing protein mitochondrial"/>
    <property type="match status" value="1"/>
</dbReference>
<protein>
    <recommendedName>
        <fullName evidence="5">Pentatricopeptide repeat-containing protein</fullName>
    </recommendedName>
</protein>
<proteinExistence type="predicted"/>
<feature type="repeat" description="PPR" evidence="2">
    <location>
        <begin position="87"/>
        <end position="121"/>
    </location>
</feature>
<organism evidence="3 4">
    <name type="scientific">Deinandra increscens subsp. villosa</name>
    <dbReference type="NCBI Taxonomy" id="3103831"/>
    <lineage>
        <taxon>Eukaryota</taxon>
        <taxon>Viridiplantae</taxon>
        <taxon>Streptophyta</taxon>
        <taxon>Embryophyta</taxon>
        <taxon>Tracheophyta</taxon>
        <taxon>Spermatophyta</taxon>
        <taxon>Magnoliopsida</taxon>
        <taxon>eudicotyledons</taxon>
        <taxon>Gunneridae</taxon>
        <taxon>Pentapetalae</taxon>
        <taxon>asterids</taxon>
        <taxon>campanulids</taxon>
        <taxon>Asterales</taxon>
        <taxon>Asteraceae</taxon>
        <taxon>Asteroideae</taxon>
        <taxon>Heliantheae alliance</taxon>
        <taxon>Madieae</taxon>
        <taxon>Madiinae</taxon>
        <taxon>Deinandra</taxon>
    </lineage>
</organism>
<evidence type="ECO:0000313" key="3">
    <source>
        <dbReference type="EMBL" id="KAK9055272.1"/>
    </source>
</evidence>
<feature type="repeat" description="PPR" evidence="2">
    <location>
        <begin position="289"/>
        <end position="323"/>
    </location>
</feature>
<evidence type="ECO:0008006" key="5">
    <source>
        <dbReference type="Google" id="ProtNLM"/>
    </source>
</evidence>
<dbReference type="InterPro" id="IPR046848">
    <property type="entry name" value="E_motif"/>
</dbReference>
<dbReference type="FunFam" id="1.25.40.10:FF:000344">
    <property type="entry name" value="Pentatricopeptide repeat-containing protein"/>
    <property type="match status" value="1"/>
</dbReference>
<dbReference type="PROSITE" id="PS51375">
    <property type="entry name" value="PPR"/>
    <property type="match status" value="4"/>
</dbReference>
<dbReference type="Gene3D" id="1.25.40.10">
    <property type="entry name" value="Tetratricopeptide repeat domain"/>
    <property type="match status" value="4"/>
</dbReference>
<dbReference type="Pfam" id="PF20431">
    <property type="entry name" value="E_motif"/>
    <property type="match status" value="1"/>
</dbReference>
<dbReference type="SUPFAM" id="SSF48452">
    <property type="entry name" value="TPR-like"/>
    <property type="match status" value="1"/>
</dbReference>
<keyword evidence="4" id="KW-1185">Reference proteome</keyword>
<name>A0AAP0GNW5_9ASTR</name>
<evidence type="ECO:0000256" key="2">
    <source>
        <dbReference type="PROSITE-ProRule" id="PRU00708"/>
    </source>
</evidence>
<dbReference type="Pfam" id="PF01535">
    <property type="entry name" value="PPR"/>
    <property type="match status" value="4"/>
</dbReference>
<dbReference type="GO" id="GO:0009451">
    <property type="term" value="P:RNA modification"/>
    <property type="evidence" value="ECO:0007669"/>
    <property type="project" value="InterPro"/>
</dbReference>
<sequence length="616" mass="68362">MFKTAIKTPNFFRTFSSLPNLTSCITSLQLSAHQANLQQGKKLHSYMLVNGFLTSPIAITSLINMYSKCNLISHAFSVFNSSPSQPNVFAYNAIIAGFIFNDMLKPALQVYEKMRLAGVTMDKFTFPCVVKAFSGCENFLGLKKVHGLVFKLGLDHDLFVGSAVVHGYLKFELMADAHQVFDEMPDRDVVLWNAMINGYAQIGEFGNALDCLQKLRADGNAPSRFTMTGTLSVLTLKGDLYNGKAIHGLVAKMGYLSGIAVCNALIDMYGKCKCFLDALDIFEVMEVKDIYSWNSIIGVHQQSGDHEGTLKLFDRMLRDKVFCPDLVTFTTVLPACAHLAALRHGKEIHASMITKGLGKDDGEDRVGDTYINNAIMDMYGKCGCMREARLVFDHMSSKDSASWNIMIMGYAMHGFGNDALNLFHKMCEVNLTPDEVTFVGVLSACNHSGLVKEGEEFLSQMKSKYKVSPTVEHYTCVIDMFGRAGLLNQAYGLLSEMPIEANSVVWRAFLAACRLHGDANLAEIAARRVIDLEPEHCGSYVLMSNVYGTLGRYEEVSDVRLNMRQQNVKKTPGCSWIEFGNGVHVFGTGDRTHLDEDLIYSELNSLYMSMGLCHMT</sequence>
<dbReference type="AlphaFoldDB" id="A0AAP0GNW5"/>
<evidence type="ECO:0000313" key="4">
    <source>
        <dbReference type="Proteomes" id="UP001408789"/>
    </source>
</evidence>
<gene>
    <name evidence="3" type="ORF">SSX86_026354</name>
</gene>
<dbReference type="InterPro" id="IPR046960">
    <property type="entry name" value="PPR_At4g14850-like_plant"/>
</dbReference>
<dbReference type="PANTHER" id="PTHR47926">
    <property type="entry name" value="PENTATRICOPEPTIDE REPEAT-CONTAINING PROTEIN"/>
    <property type="match status" value="1"/>
</dbReference>
<dbReference type="EMBL" id="JBCNJP010000025">
    <property type="protein sequence ID" value="KAK9055272.1"/>
    <property type="molecule type" value="Genomic_DNA"/>
</dbReference>
<reference evidence="3 4" key="1">
    <citation type="submission" date="2024-04" db="EMBL/GenBank/DDBJ databases">
        <title>The reference genome of an endangered Asteraceae, Deinandra increscens subsp. villosa, native to the Central Coast of California.</title>
        <authorList>
            <person name="Guilliams M."/>
            <person name="Hasenstab-Lehman K."/>
            <person name="Meyer R."/>
            <person name="Mcevoy S."/>
        </authorList>
    </citation>
    <scope>NUCLEOTIDE SEQUENCE [LARGE SCALE GENOMIC DNA]</scope>
    <source>
        <tissue evidence="3">Leaf</tissue>
    </source>
</reference>
<comment type="caution">
    <text evidence="3">The sequence shown here is derived from an EMBL/GenBank/DDBJ whole genome shotgun (WGS) entry which is preliminary data.</text>
</comment>
<feature type="repeat" description="PPR" evidence="2">
    <location>
        <begin position="399"/>
        <end position="433"/>
    </location>
</feature>
<dbReference type="InterPro" id="IPR011990">
    <property type="entry name" value="TPR-like_helical_dom_sf"/>
</dbReference>
<dbReference type="Proteomes" id="UP001408789">
    <property type="component" value="Unassembled WGS sequence"/>
</dbReference>
<dbReference type="GO" id="GO:0003723">
    <property type="term" value="F:RNA binding"/>
    <property type="evidence" value="ECO:0007669"/>
    <property type="project" value="InterPro"/>
</dbReference>
<dbReference type="InterPro" id="IPR002885">
    <property type="entry name" value="PPR_rpt"/>
</dbReference>
<keyword evidence="1" id="KW-0677">Repeat</keyword>
<dbReference type="NCBIfam" id="TIGR00756">
    <property type="entry name" value="PPR"/>
    <property type="match status" value="5"/>
</dbReference>
<feature type="repeat" description="PPR" evidence="2">
    <location>
        <begin position="188"/>
        <end position="222"/>
    </location>
</feature>
<dbReference type="Pfam" id="PF12854">
    <property type="entry name" value="PPR_1"/>
    <property type="match status" value="1"/>
</dbReference>